<dbReference type="RefSeq" id="WP_062621005.1">
    <property type="nucleotide sequence ID" value="NZ_JRWG01000003.1"/>
</dbReference>
<proteinExistence type="predicted"/>
<dbReference type="PATRIC" id="fig|1548749.3.peg.1270"/>
<dbReference type="STRING" id="1548749.LS48_05990"/>
<keyword evidence="3" id="KW-1185">Reference proteome</keyword>
<organism evidence="2 3">
    <name type="scientific">Aequorivita aquimaris</name>
    <dbReference type="NCBI Taxonomy" id="1548749"/>
    <lineage>
        <taxon>Bacteria</taxon>
        <taxon>Pseudomonadati</taxon>
        <taxon>Bacteroidota</taxon>
        <taxon>Flavobacteriia</taxon>
        <taxon>Flavobacteriales</taxon>
        <taxon>Flavobacteriaceae</taxon>
        <taxon>Aequorivita</taxon>
    </lineage>
</organism>
<evidence type="ECO:0000256" key="1">
    <source>
        <dbReference type="SAM" id="Coils"/>
    </source>
</evidence>
<dbReference type="Pfam" id="PF10504">
    <property type="entry name" value="DUF2452"/>
    <property type="match status" value="1"/>
</dbReference>
<dbReference type="EMBL" id="JRWG01000003">
    <property type="protein sequence ID" value="KXO00028.1"/>
    <property type="molecule type" value="Genomic_DNA"/>
</dbReference>
<dbReference type="OrthoDB" id="662061at2"/>
<sequence length="136" mass="15826">MTEEKKPDNVVFNTDTNRYDAALKPYATSVGAPVITSTDTTAWKNRSINKTNHKLNAKYLELKAEYEKMTREFEYNSLIFNSHFSFEPVIGEVYHLYKRENGKNFLSLIAPDQCNFNHLGSFYLSVDQTWEKVDKL</sequence>
<reference evidence="3" key="1">
    <citation type="submission" date="2014-10" db="EMBL/GenBank/DDBJ databases">
        <title>Genome sequencing of Vitellibacter sp. D-24.</title>
        <authorList>
            <person name="Thevarajoo S."/>
            <person name="Selvaratnam C."/>
            <person name="Goh K.M."/>
            <person name="Chong C.S."/>
        </authorList>
    </citation>
    <scope>NUCLEOTIDE SEQUENCE [LARGE SCALE GENOMIC DNA]</scope>
    <source>
        <strain evidence="3">D-24</strain>
    </source>
</reference>
<gene>
    <name evidence="2" type="ORF">LS48_05990</name>
</gene>
<comment type="caution">
    <text evidence="2">The sequence shown here is derived from an EMBL/GenBank/DDBJ whole genome shotgun (WGS) entry which is preliminary data.</text>
</comment>
<dbReference type="AlphaFoldDB" id="A0A137RIL0"/>
<dbReference type="Proteomes" id="UP000070138">
    <property type="component" value="Unassembled WGS sequence"/>
</dbReference>
<keyword evidence="1" id="KW-0175">Coiled coil</keyword>
<protein>
    <submittedName>
        <fullName evidence="2">GTP-binding protein</fullName>
    </submittedName>
</protein>
<name>A0A137RIL0_9FLAO</name>
<accession>A0A137RIL0</accession>
<reference evidence="2 3" key="2">
    <citation type="journal article" date="2016" name="Int. J. Syst. Evol. Microbiol.">
        <title>Vitellibacter aquimaris sp. nov., a marine bacterium isolated from seawater.</title>
        <authorList>
            <person name="Thevarajoo S."/>
            <person name="Selvaratnam C."/>
            <person name="Goh K.M."/>
            <person name="Hong K.W."/>
            <person name="Chan X.Y."/>
            <person name="Chan K.G."/>
            <person name="Chong C.S."/>
        </authorList>
    </citation>
    <scope>NUCLEOTIDE SEQUENCE [LARGE SCALE GENOMIC DNA]</scope>
    <source>
        <strain evidence="2 3">D-24</strain>
    </source>
</reference>
<dbReference type="InterPro" id="IPR019534">
    <property type="entry name" value="DUF2452"/>
</dbReference>
<feature type="coiled-coil region" evidence="1">
    <location>
        <begin position="45"/>
        <end position="72"/>
    </location>
</feature>
<evidence type="ECO:0000313" key="2">
    <source>
        <dbReference type="EMBL" id="KXO00028.1"/>
    </source>
</evidence>
<evidence type="ECO:0000313" key="3">
    <source>
        <dbReference type="Proteomes" id="UP000070138"/>
    </source>
</evidence>